<feature type="non-terminal residue" evidence="2">
    <location>
        <position position="154"/>
    </location>
</feature>
<feature type="region of interest" description="Disordered" evidence="1">
    <location>
        <begin position="1"/>
        <end position="154"/>
    </location>
</feature>
<reference evidence="2" key="1">
    <citation type="journal article" date="2019" name="Sci. Rep.">
        <title>Draft genome of Tanacetum cinerariifolium, the natural source of mosquito coil.</title>
        <authorList>
            <person name="Yamashiro T."/>
            <person name="Shiraishi A."/>
            <person name="Satake H."/>
            <person name="Nakayama K."/>
        </authorList>
    </citation>
    <scope>NUCLEOTIDE SEQUENCE</scope>
</reference>
<comment type="caution">
    <text evidence="2">The sequence shown here is derived from an EMBL/GenBank/DDBJ whole genome shotgun (WGS) entry which is preliminary data.</text>
</comment>
<protein>
    <submittedName>
        <fullName evidence="2">Uncharacterized protein</fullName>
    </submittedName>
</protein>
<proteinExistence type="predicted"/>
<evidence type="ECO:0000256" key="1">
    <source>
        <dbReference type="SAM" id="MobiDB-lite"/>
    </source>
</evidence>
<accession>A0A699VYS5</accession>
<evidence type="ECO:0000313" key="2">
    <source>
        <dbReference type="EMBL" id="GFD40775.1"/>
    </source>
</evidence>
<feature type="non-terminal residue" evidence="2">
    <location>
        <position position="1"/>
    </location>
</feature>
<name>A0A699VYS5_TANCI</name>
<gene>
    <name evidence="2" type="ORF">Tci_912744</name>
</gene>
<dbReference type="AlphaFoldDB" id="A0A699VYS5"/>
<sequence>GRQRPEASGIPGRFRRSRGDFVPAQVLETLQEQDDARPAGHVPRWGPSVRQPPGGRAPVPVARGDPKRVQRLRPRPCRGGQTSTTAERKAARRAVLRVRSGQIRPAGSRLRRPGSSAGPVAGGLSAAKPRCKVQGGCRRQSLRASRGVQLVVQE</sequence>
<dbReference type="EMBL" id="BKCJ011539404">
    <property type="protein sequence ID" value="GFD40775.1"/>
    <property type="molecule type" value="Genomic_DNA"/>
</dbReference>
<organism evidence="2">
    <name type="scientific">Tanacetum cinerariifolium</name>
    <name type="common">Dalmatian daisy</name>
    <name type="synonym">Chrysanthemum cinerariifolium</name>
    <dbReference type="NCBI Taxonomy" id="118510"/>
    <lineage>
        <taxon>Eukaryota</taxon>
        <taxon>Viridiplantae</taxon>
        <taxon>Streptophyta</taxon>
        <taxon>Embryophyta</taxon>
        <taxon>Tracheophyta</taxon>
        <taxon>Spermatophyta</taxon>
        <taxon>Magnoliopsida</taxon>
        <taxon>eudicotyledons</taxon>
        <taxon>Gunneridae</taxon>
        <taxon>Pentapetalae</taxon>
        <taxon>asterids</taxon>
        <taxon>campanulids</taxon>
        <taxon>Asterales</taxon>
        <taxon>Asteraceae</taxon>
        <taxon>Asteroideae</taxon>
        <taxon>Anthemideae</taxon>
        <taxon>Anthemidinae</taxon>
        <taxon>Tanacetum</taxon>
    </lineage>
</organism>